<feature type="compositionally biased region" description="Low complexity" evidence="7">
    <location>
        <begin position="531"/>
        <end position="540"/>
    </location>
</feature>
<evidence type="ECO:0000256" key="5">
    <source>
        <dbReference type="ARBA" id="ARBA00022840"/>
    </source>
</evidence>
<evidence type="ECO:0000313" key="10">
    <source>
        <dbReference type="Proteomes" id="UP000069272"/>
    </source>
</evidence>
<dbReference type="CDD" id="cd14134">
    <property type="entry name" value="PKc_CLK"/>
    <property type="match status" value="1"/>
</dbReference>
<keyword evidence="2" id="KW-0808">Transferase</keyword>
<feature type="compositionally biased region" description="Polar residues" evidence="7">
    <location>
        <begin position="554"/>
        <end position="569"/>
    </location>
</feature>
<evidence type="ECO:0000256" key="6">
    <source>
        <dbReference type="ARBA" id="ARBA00037966"/>
    </source>
</evidence>
<feature type="compositionally biased region" description="Basic and acidic residues" evidence="7">
    <location>
        <begin position="353"/>
        <end position="364"/>
    </location>
</feature>
<sequence>MATSNAAGSSGSNSSLIDSNRTGSSAASLVLVGSGSTSSTTVGSAAARRRYVRSNTASVTQLLSDSCSSILQRFRRNPSEKLDHHHQSSSSSSSSQQQQQQLKRPQTSYRGFNELVPSVSTGSILSHSSSSGASATSDYGSLGSSTDSVHRAPFTSNFNSTMSSYYKPLFRSFGKRFDSPTTTMTTSGSSSSSSSSSNSSSVAKLENATEDKDKTPLIVPSKAGTSVVATAGTKLESSTGPSAGTNSTTTISRLESKYSDILNRVHARRRDRQGAGDGVDGADQQDDKEKTLEPSGGASGDGYGARAGSKSSQRWLNPLKKSSTTASVLQDKSYTGSKERTPYKLPILLGSSRKMERVPDRNGRAGDYGATSGGVRSELTSDRSGKETVYKSKYDPTELLSEMGSGSKPRRTIKPYRRSDTTDMSYLHQKQQQQQQQQSQPQQYQRDTSGYSSITSASTNSELARKKERRKSCQTTGERFFDADGICTVTLSASSDSDSDSDSPDPKQGERQNRRREIELLLQKYAPVEEQQQQQQQQQQVLASQPRRERRSHATVNPETSESYRPSLTSYQQHQQYQPSHQRTSSSHVRMYCYQQQQKQQQPQLQLLPEQYYGGASLGYGSSSISSGGLQKSYTVQNVSSHLLNSGSSYANSYGHSYHQQPHHHHHHGYGQHHQQQQQQSYQSTGGSIMPINTSAFLGSSGASSVLGGSSQLRGPRSRIPKALSTFREPAVRDDKDGHLIYNLGDVLNNKYKIIANLGEGTFGRVVKVKDLEADCYKALKIIKNVDKYREAAVLEIAALSKIKELDPNLDHLCVKMLDSFDYYGHTCIAFEMLGLSVFDFLRENSYEPYPMDHVRHISYQLCYAVKFLHDSHLTHTDLKPENILFRSSDYITQRQLRSKKHEVRTVKCTEIRLIDFGSATFDDEHHSLIVSTRHYRAPEVILELGWAQPCDVWSIGCIMYELYHGVTLFPTHDNREHLAMMEHILGTIPYRMARKTKTKYFRFGKLDWDEKSSAGRFVRENCKPLHRCILSDRPDHLQLMDLIRMMLEYDPANRITLTDALRHPFFAKLPVHQRLHEKSIARAADNGRSDPHKRRRAPIPFTLLPMIARWQNGTIGFKA</sequence>
<dbReference type="GO" id="GO:0004674">
    <property type="term" value="F:protein serine/threonine kinase activity"/>
    <property type="evidence" value="ECO:0007669"/>
    <property type="project" value="UniProtKB-KW"/>
</dbReference>
<reference evidence="9" key="2">
    <citation type="submission" date="2022-08" db="UniProtKB">
        <authorList>
            <consortium name="EnsemblMetazoa"/>
        </authorList>
    </citation>
    <scope>IDENTIFICATION</scope>
    <source>
        <strain evidence="9">STECLA/ALBI9_A</strain>
    </source>
</reference>
<evidence type="ECO:0000256" key="7">
    <source>
        <dbReference type="SAM" id="MobiDB-lite"/>
    </source>
</evidence>
<feature type="compositionally biased region" description="Low complexity" evidence="7">
    <location>
        <begin position="570"/>
        <end position="582"/>
    </location>
</feature>
<feature type="compositionally biased region" description="Polar residues" evidence="7">
    <location>
        <begin position="446"/>
        <end position="462"/>
    </location>
</feature>
<feature type="region of interest" description="Disordered" evidence="7">
    <location>
        <begin position="267"/>
        <end position="476"/>
    </location>
</feature>
<feature type="region of interest" description="Disordered" evidence="7">
    <location>
        <begin position="1"/>
        <end position="21"/>
    </location>
</feature>
<dbReference type="GO" id="GO:0005634">
    <property type="term" value="C:nucleus"/>
    <property type="evidence" value="ECO:0007669"/>
    <property type="project" value="TreeGrafter"/>
</dbReference>
<reference evidence="9 10" key="1">
    <citation type="journal article" date="2017" name="G3 (Bethesda)">
        <title>The Physical Genome Mapping of Anopheles albimanus Corrected Scaffold Misassemblies and Identified Interarm Rearrangements in Genus Anopheles.</title>
        <authorList>
            <person name="Artemov G.N."/>
            <person name="Peery A.N."/>
            <person name="Jiang X."/>
            <person name="Tu Z."/>
            <person name="Stegniy V.N."/>
            <person name="Sharakhova M.V."/>
            <person name="Sharakhov I.V."/>
        </authorList>
    </citation>
    <scope>NUCLEOTIDE SEQUENCE [LARGE SCALE GENOMIC DNA]</scope>
    <source>
        <strain evidence="9 10">ALBI9_A</strain>
    </source>
</reference>
<feature type="region of interest" description="Disordered" evidence="7">
    <location>
        <begin position="176"/>
        <end position="225"/>
    </location>
</feature>
<feature type="compositionally biased region" description="Basic and acidic residues" evidence="7">
    <location>
        <begin position="504"/>
        <end position="513"/>
    </location>
</feature>
<dbReference type="PANTHER" id="PTHR45646:SF11">
    <property type="entry name" value="SERINE_THREONINE-PROTEIN KINASE DOA"/>
    <property type="match status" value="1"/>
</dbReference>
<feature type="region of interest" description="Disordered" evidence="7">
    <location>
        <begin position="528"/>
        <end position="588"/>
    </location>
</feature>
<protein>
    <recommendedName>
        <fullName evidence="8">Protein kinase domain-containing protein</fullName>
    </recommendedName>
</protein>
<feature type="compositionally biased region" description="Basic and acidic residues" evidence="7">
    <location>
        <begin position="379"/>
        <end position="396"/>
    </location>
</feature>
<dbReference type="PROSITE" id="PS00108">
    <property type="entry name" value="PROTEIN_KINASE_ST"/>
    <property type="match status" value="1"/>
</dbReference>
<feature type="region of interest" description="Disordered" evidence="7">
    <location>
        <begin position="651"/>
        <end position="686"/>
    </location>
</feature>
<accession>A0A8W7K7W9</accession>
<dbReference type="EnsemblMetazoa" id="AALB016197-RC">
    <property type="protein sequence ID" value="AALB016197-PC"/>
    <property type="gene ID" value="AALB016197"/>
</dbReference>
<dbReference type="GO" id="GO:0005524">
    <property type="term" value="F:ATP binding"/>
    <property type="evidence" value="ECO:0007669"/>
    <property type="project" value="UniProtKB-KW"/>
</dbReference>
<feature type="compositionally biased region" description="Low complexity" evidence="7">
    <location>
        <begin position="88"/>
        <end position="101"/>
    </location>
</feature>
<dbReference type="KEGG" id="aali:118457386"/>
<keyword evidence="1" id="KW-0723">Serine/threonine-protein kinase</keyword>
<feature type="compositionally biased region" description="Low complexity" evidence="7">
    <location>
        <begin position="672"/>
        <end position="686"/>
    </location>
</feature>
<comment type="similarity">
    <text evidence="6">Belongs to the protein kinase superfamily. CMGC Ser/Thr protein kinase family. Lammer subfamily.</text>
</comment>
<name>A0A8W7K7W9_ANOAL</name>
<dbReference type="InterPro" id="IPR008271">
    <property type="entry name" value="Ser/Thr_kinase_AS"/>
</dbReference>
<evidence type="ECO:0000256" key="2">
    <source>
        <dbReference type="ARBA" id="ARBA00022679"/>
    </source>
</evidence>
<feature type="region of interest" description="Disordered" evidence="7">
    <location>
        <begin position="123"/>
        <end position="149"/>
    </location>
</feature>
<keyword evidence="4" id="KW-0418">Kinase</keyword>
<dbReference type="RefSeq" id="XP_035774818.1">
    <property type="nucleotide sequence ID" value="XM_035918925.1"/>
</dbReference>
<feature type="compositionally biased region" description="Low complexity" evidence="7">
    <location>
        <begin position="123"/>
        <end position="141"/>
    </location>
</feature>
<dbReference type="AlphaFoldDB" id="A0A8W7K7W9"/>
<evidence type="ECO:0000259" key="8">
    <source>
        <dbReference type="PROSITE" id="PS50011"/>
    </source>
</evidence>
<evidence type="ECO:0000256" key="3">
    <source>
        <dbReference type="ARBA" id="ARBA00022741"/>
    </source>
</evidence>
<feature type="domain" description="Protein kinase" evidence="8">
    <location>
        <begin position="752"/>
        <end position="1067"/>
    </location>
</feature>
<dbReference type="InterPro" id="IPR011009">
    <property type="entry name" value="Kinase-like_dom_sf"/>
</dbReference>
<feature type="compositionally biased region" description="Low complexity" evidence="7">
    <location>
        <begin position="179"/>
        <end position="201"/>
    </location>
</feature>
<keyword evidence="10" id="KW-1185">Reference proteome</keyword>
<evidence type="ECO:0000256" key="1">
    <source>
        <dbReference type="ARBA" id="ARBA00022527"/>
    </source>
</evidence>
<keyword evidence="5" id="KW-0067">ATP-binding</keyword>
<dbReference type="InterPro" id="IPR051175">
    <property type="entry name" value="CLK_kinases"/>
</dbReference>
<dbReference type="OrthoDB" id="283111at2759"/>
<dbReference type="Pfam" id="PF00069">
    <property type="entry name" value="Pkinase"/>
    <property type="match status" value="1"/>
</dbReference>
<feature type="region of interest" description="Disordered" evidence="7">
    <location>
        <begin position="78"/>
        <end position="109"/>
    </location>
</feature>
<evidence type="ECO:0000313" key="9">
    <source>
        <dbReference type="EnsemblMetazoa" id="AALB016197-PC"/>
    </source>
</evidence>
<dbReference type="PANTHER" id="PTHR45646">
    <property type="entry name" value="SERINE/THREONINE-PROTEIN KINASE DOA-RELATED"/>
    <property type="match status" value="1"/>
</dbReference>
<dbReference type="InterPro" id="IPR000719">
    <property type="entry name" value="Prot_kinase_dom"/>
</dbReference>
<proteinExistence type="inferred from homology"/>
<dbReference type="PROSITE" id="PS50011">
    <property type="entry name" value="PROTEIN_KINASE_DOM"/>
    <property type="match status" value="1"/>
</dbReference>
<feature type="region of interest" description="Disordered" evidence="7">
    <location>
        <begin position="232"/>
        <end position="251"/>
    </location>
</feature>
<dbReference type="Gene3D" id="1.10.510.10">
    <property type="entry name" value="Transferase(Phosphotransferase) domain 1"/>
    <property type="match status" value="1"/>
</dbReference>
<dbReference type="SUPFAM" id="SSF56112">
    <property type="entry name" value="Protein kinase-like (PK-like)"/>
    <property type="match status" value="1"/>
</dbReference>
<dbReference type="RefSeq" id="XP_035774825.1">
    <property type="nucleotide sequence ID" value="XM_035918932.1"/>
</dbReference>
<dbReference type="Proteomes" id="UP000069272">
    <property type="component" value="Chromosome X"/>
</dbReference>
<feature type="region of interest" description="Disordered" evidence="7">
    <location>
        <begin position="492"/>
        <end position="513"/>
    </location>
</feature>
<keyword evidence="3" id="KW-0547">Nucleotide-binding</keyword>
<feature type="compositionally biased region" description="Low complexity" evidence="7">
    <location>
        <begin position="1"/>
        <end position="15"/>
    </location>
</feature>
<feature type="compositionally biased region" description="Polar residues" evidence="7">
    <location>
        <begin position="235"/>
        <end position="251"/>
    </location>
</feature>
<dbReference type="GO" id="GO:0043484">
    <property type="term" value="P:regulation of RNA splicing"/>
    <property type="evidence" value="ECO:0007669"/>
    <property type="project" value="TreeGrafter"/>
</dbReference>
<organism evidence="9 10">
    <name type="scientific">Anopheles albimanus</name>
    <name type="common">New world malaria mosquito</name>
    <dbReference type="NCBI Taxonomy" id="7167"/>
    <lineage>
        <taxon>Eukaryota</taxon>
        <taxon>Metazoa</taxon>
        <taxon>Ecdysozoa</taxon>
        <taxon>Arthropoda</taxon>
        <taxon>Hexapoda</taxon>
        <taxon>Insecta</taxon>
        <taxon>Pterygota</taxon>
        <taxon>Neoptera</taxon>
        <taxon>Endopterygota</taxon>
        <taxon>Diptera</taxon>
        <taxon>Nematocera</taxon>
        <taxon>Culicoidea</taxon>
        <taxon>Culicidae</taxon>
        <taxon>Anophelinae</taxon>
        <taxon>Anopheles</taxon>
    </lineage>
</organism>
<dbReference type="GeneID" id="118457386"/>
<feature type="compositionally biased region" description="Low complexity" evidence="7">
    <location>
        <begin position="429"/>
        <end position="445"/>
    </location>
</feature>
<evidence type="ECO:0000256" key="4">
    <source>
        <dbReference type="ARBA" id="ARBA00022777"/>
    </source>
</evidence>
<feature type="compositionally biased region" description="Basic residues" evidence="7">
    <location>
        <begin position="661"/>
        <end position="671"/>
    </location>
</feature>
<feature type="compositionally biased region" description="Polar residues" evidence="7">
    <location>
        <begin position="309"/>
        <end position="336"/>
    </location>
</feature>
<dbReference type="Gene3D" id="3.30.200.20">
    <property type="entry name" value="Phosphorylase Kinase, domain 1"/>
    <property type="match status" value="1"/>
</dbReference>
<dbReference type="SMART" id="SM00220">
    <property type="entry name" value="S_TKc"/>
    <property type="match status" value="1"/>
</dbReference>